<comment type="caution">
    <text evidence="6">The sequence shown here is derived from an EMBL/GenBank/DDBJ whole genome shotgun (WGS) entry which is preliminary data.</text>
</comment>
<feature type="compositionally biased region" description="Gly residues" evidence="4">
    <location>
        <begin position="397"/>
        <end position="407"/>
    </location>
</feature>
<feature type="domain" description="RRM" evidence="5">
    <location>
        <begin position="45"/>
        <end position="121"/>
    </location>
</feature>
<dbReference type="AlphaFoldDB" id="A0A4D9D827"/>
<feature type="compositionally biased region" description="Basic and acidic residues" evidence="4">
    <location>
        <begin position="210"/>
        <end position="226"/>
    </location>
</feature>
<dbReference type="PANTHER" id="PTHR48032:SF6">
    <property type="entry name" value="RNA-BINDING (RRM_RBD_RNP MOTIFS) FAMILY PROTEIN"/>
    <property type="match status" value="1"/>
</dbReference>
<reference evidence="6 7" key="1">
    <citation type="submission" date="2019-01" db="EMBL/GenBank/DDBJ databases">
        <title>Nuclear Genome Assembly of the Microalgal Biofuel strain Nannochloropsis salina CCMP1776.</title>
        <authorList>
            <person name="Hovde B."/>
        </authorList>
    </citation>
    <scope>NUCLEOTIDE SEQUENCE [LARGE SCALE GENOMIC DNA]</scope>
    <source>
        <strain evidence="6 7">CCMP1776</strain>
    </source>
</reference>
<dbReference type="Pfam" id="PF00076">
    <property type="entry name" value="RRM_1"/>
    <property type="match status" value="2"/>
</dbReference>
<dbReference type="GO" id="GO:0003729">
    <property type="term" value="F:mRNA binding"/>
    <property type="evidence" value="ECO:0007669"/>
    <property type="project" value="TreeGrafter"/>
</dbReference>
<feature type="compositionally biased region" description="Low complexity" evidence="4">
    <location>
        <begin position="12"/>
        <end position="22"/>
    </location>
</feature>
<keyword evidence="1" id="KW-0677">Repeat</keyword>
<evidence type="ECO:0000259" key="5">
    <source>
        <dbReference type="PROSITE" id="PS50102"/>
    </source>
</evidence>
<dbReference type="GO" id="GO:0006417">
    <property type="term" value="P:regulation of translation"/>
    <property type="evidence" value="ECO:0007669"/>
    <property type="project" value="TreeGrafter"/>
</dbReference>
<evidence type="ECO:0000313" key="6">
    <source>
        <dbReference type="EMBL" id="TFJ84808.1"/>
    </source>
</evidence>
<proteinExistence type="predicted"/>
<keyword evidence="7" id="KW-1185">Reference proteome</keyword>
<dbReference type="Proteomes" id="UP000355283">
    <property type="component" value="Unassembled WGS sequence"/>
</dbReference>
<protein>
    <recommendedName>
        <fullName evidence="5">RRM domain-containing protein</fullName>
    </recommendedName>
</protein>
<accession>A0A4D9D827</accession>
<sequence>MADVERNDGEYQSQQQQQAQQQDYENGGPPPRRGGDGHGEYNQPNKIFVGGVAWHTTEEGLSSYFGKYGELTDVVLMRDKNTGGPRGFGFVSFATPAAMEAAVSEAHMLDGRNLDVKKAVPREQAPAPVRAIWGGTGAGPQRQFQDIKKVFVGGLSPDVTEEAFRAYFDKFGEITDAVVMMDRTTGRSRGFGFVTYAEEAAMKKVLSQQHDMEGRPMDVKRAEPKVPDAGGGGGYYSGGGGGRGGGGSVGGGAGGRGGGSTGATGRGGGEGEGGEYGDYYSSAGYSQHPHYGSYPSQHGSAYSDYPPSGVAGGYPSSSYAHGGYAQSGSVPAAVGVPPPSMGGGGSGGYNGSHASHSQAHGVPSSDYAAGGGGGIRATPRPACAPGAGRAESPPLLGMGGGGERISR</sequence>
<evidence type="ECO:0000256" key="3">
    <source>
        <dbReference type="PROSITE-ProRule" id="PRU00176"/>
    </source>
</evidence>
<dbReference type="InterPro" id="IPR000504">
    <property type="entry name" value="RRM_dom"/>
</dbReference>
<dbReference type="PANTHER" id="PTHR48032">
    <property type="entry name" value="RNA-BINDING PROTEIN MUSASHI HOMOLOG RBP6"/>
    <property type="match status" value="1"/>
</dbReference>
<evidence type="ECO:0000256" key="4">
    <source>
        <dbReference type="SAM" id="MobiDB-lite"/>
    </source>
</evidence>
<dbReference type="SMART" id="SM00360">
    <property type="entry name" value="RRM"/>
    <property type="match status" value="2"/>
</dbReference>
<dbReference type="PROSITE" id="PS50102">
    <property type="entry name" value="RRM"/>
    <property type="match status" value="2"/>
</dbReference>
<evidence type="ECO:0000313" key="7">
    <source>
        <dbReference type="Proteomes" id="UP000355283"/>
    </source>
</evidence>
<feature type="region of interest" description="Disordered" evidence="4">
    <location>
        <begin position="210"/>
        <end position="275"/>
    </location>
</feature>
<name>A0A4D9D827_9STRA</name>
<evidence type="ECO:0000256" key="1">
    <source>
        <dbReference type="ARBA" id="ARBA00022737"/>
    </source>
</evidence>
<feature type="compositionally biased region" description="Gly residues" evidence="4">
    <location>
        <begin position="341"/>
        <end position="350"/>
    </location>
</feature>
<dbReference type="InterPro" id="IPR012677">
    <property type="entry name" value="Nucleotide-bd_a/b_plait_sf"/>
</dbReference>
<keyword evidence="2 3" id="KW-0694">RNA-binding</keyword>
<feature type="domain" description="RRM" evidence="5">
    <location>
        <begin position="148"/>
        <end position="224"/>
    </location>
</feature>
<feature type="compositionally biased region" description="Low complexity" evidence="4">
    <location>
        <begin position="376"/>
        <end position="390"/>
    </location>
</feature>
<feature type="region of interest" description="Disordered" evidence="4">
    <location>
        <begin position="326"/>
        <end position="407"/>
    </location>
</feature>
<feature type="region of interest" description="Disordered" evidence="4">
    <location>
        <begin position="1"/>
        <end position="44"/>
    </location>
</feature>
<evidence type="ECO:0000256" key="2">
    <source>
        <dbReference type="ARBA" id="ARBA00022884"/>
    </source>
</evidence>
<dbReference type="EMBL" id="SDOX01000017">
    <property type="protein sequence ID" value="TFJ84808.1"/>
    <property type="molecule type" value="Genomic_DNA"/>
</dbReference>
<dbReference type="OrthoDB" id="1875751at2759"/>
<feature type="compositionally biased region" description="Gly residues" evidence="4">
    <location>
        <begin position="229"/>
        <end position="275"/>
    </location>
</feature>
<organism evidence="6 7">
    <name type="scientific">Nannochloropsis salina CCMP1776</name>
    <dbReference type="NCBI Taxonomy" id="1027361"/>
    <lineage>
        <taxon>Eukaryota</taxon>
        <taxon>Sar</taxon>
        <taxon>Stramenopiles</taxon>
        <taxon>Ochrophyta</taxon>
        <taxon>Eustigmatophyceae</taxon>
        <taxon>Eustigmatales</taxon>
        <taxon>Monodopsidaceae</taxon>
        <taxon>Microchloropsis</taxon>
        <taxon>Microchloropsis salina</taxon>
    </lineage>
</organism>
<dbReference type="SUPFAM" id="SSF54928">
    <property type="entry name" value="RNA-binding domain, RBD"/>
    <property type="match status" value="2"/>
</dbReference>
<dbReference type="Gene3D" id="3.30.70.330">
    <property type="match status" value="2"/>
</dbReference>
<dbReference type="InterPro" id="IPR035979">
    <property type="entry name" value="RBD_domain_sf"/>
</dbReference>
<gene>
    <name evidence="6" type="ORF">NSK_003840</name>
</gene>